<name>A0A7Y9J694_9PSEU</name>
<organism evidence="2 3">
    <name type="scientific">Actinomycetospora corticicola</name>
    <dbReference type="NCBI Taxonomy" id="663602"/>
    <lineage>
        <taxon>Bacteria</taxon>
        <taxon>Bacillati</taxon>
        <taxon>Actinomycetota</taxon>
        <taxon>Actinomycetes</taxon>
        <taxon>Pseudonocardiales</taxon>
        <taxon>Pseudonocardiaceae</taxon>
        <taxon>Actinomycetospora</taxon>
    </lineage>
</organism>
<keyword evidence="3" id="KW-1185">Reference proteome</keyword>
<feature type="region of interest" description="Disordered" evidence="1">
    <location>
        <begin position="38"/>
        <end position="68"/>
    </location>
</feature>
<sequence>MARRLAGYVHLTDPDTGQPVVLAPGDDVPGWADELITNPAAWADDDEQPAAPSRSPQPKAAGRSEKKS</sequence>
<feature type="region of interest" description="Disordered" evidence="1">
    <location>
        <begin position="1"/>
        <end position="20"/>
    </location>
</feature>
<evidence type="ECO:0000313" key="3">
    <source>
        <dbReference type="Proteomes" id="UP000535890"/>
    </source>
</evidence>
<comment type="caution">
    <text evidence="2">The sequence shown here is derived from an EMBL/GenBank/DDBJ whole genome shotgun (WGS) entry which is preliminary data.</text>
</comment>
<dbReference type="AlphaFoldDB" id="A0A7Y9J694"/>
<evidence type="ECO:0000313" key="2">
    <source>
        <dbReference type="EMBL" id="NYD36816.1"/>
    </source>
</evidence>
<dbReference type="Proteomes" id="UP000535890">
    <property type="component" value="Unassembled WGS sequence"/>
</dbReference>
<proteinExistence type="predicted"/>
<protein>
    <submittedName>
        <fullName evidence="2">Uncharacterized protein</fullName>
    </submittedName>
</protein>
<reference evidence="2 3" key="1">
    <citation type="submission" date="2020-07" db="EMBL/GenBank/DDBJ databases">
        <title>Sequencing the genomes of 1000 actinobacteria strains.</title>
        <authorList>
            <person name="Klenk H.-P."/>
        </authorList>
    </citation>
    <scope>NUCLEOTIDE SEQUENCE [LARGE SCALE GENOMIC DNA]</scope>
    <source>
        <strain evidence="2 3">DSM 45772</strain>
    </source>
</reference>
<accession>A0A7Y9J694</accession>
<dbReference type="RefSeq" id="WP_179794440.1">
    <property type="nucleotide sequence ID" value="NZ_BAABHP010000021.1"/>
</dbReference>
<gene>
    <name evidence="2" type="ORF">BJ983_002918</name>
</gene>
<dbReference type="EMBL" id="JACCBN010000001">
    <property type="protein sequence ID" value="NYD36816.1"/>
    <property type="molecule type" value="Genomic_DNA"/>
</dbReference>
<evidence type="ECO:0000256" key="1">
    <source>
        <dbReference type="SAM" id="MobiDB-lite"/>
    </source>
</evidence>